<keyword evidence="1" id="KW-1188">Viral release from host cell</keyword>
<name>A0A7C5QQP9_CALS0</name>
<comment type="caution">
    <text evidence="3">The sequence shown here is derived from an EMBL/GenBank/DDBJ whole genome shotgun (WGS) entry which is preliminary data.</text>
</comment>
<evidence type="ECO:0000313" key="3">
    <source>
        <dbReference type="EMBL" id="HHK68053.1"/>
    </source>
</evidence>
<sequence>MFTTVARRGRIVLASTPKGKRGWFYEAWISGGTWSKHLISYRQSPHITETDLEGLRNVMTELEWRQEMECEFLDEVNAFIPYEKILACVEDYPMTRPAEGSVTYLGVDFGRYRDSTVIIGVMLEDGWRMRVFHVEELVQKPFSEQMEAVRKAAEAFKPAAVAVDATGMGAPLAEALAEKISSLVPVRLTAAVKNNLINNLRNNLLSCRLIIPADATQLINQLRLFQQINTGAMPKFEAPAGQHDDHVLALALACYAVAADKTARVEAVSFWRWPSPTHLRT</sequence>
<dbReference type="Pfam" id="PF17289">
    <property type="entry name" value="Terminase_6C"/>
    <property type="match status" value="1"/>
</dbReference>
<evidence type="ECO:0000259" key="2">
    <source>
        <dbReference type="Pfam" id="PF17289"/>
    </source>
</evidence>
<accession>A0A7C5QQP9</accession>
<dbReference type="EMBL" id="DRWN01000023">
    <property type="protein sequence ID" value="HHK68053.1"/>
    <property type="molecule type" value="Genomic_DNA"/>
</dbReference>
<protein>
    <recommendedName>
        <fullName evidence="2">Terminase large subunit gp17-like C-terminal domain-containing protein</fullName>
    </recommendedName>
</protein>
<evidence type="ECO:0000256" key="1">
    <source>
        <dbReference type="ARBA" id="ARBA00022612"/>
    </source>
</evidence>
<dbReference type="Gene3D" id="3.30.420.240">
    <property type="match status" value="1"/>
</dbReference>
<proteinExistence type="predicted"/>
<feature type="domain" description="Terminase large subunit gp17-like C-terminal" evidence="2">
    <location>
        <begin position="106"/>
        <end position="230"/>
    </location>
</feature>
<gene>
    <name evidence="3" type="ORF">ENM11_02710</name>
</gene>
<dbReference type="InterPro" id="IPR035421">
    <property type="entry name" value="Terminase_6C"/>
</dbReference>
<organism evidence="3">
    <name type="scientific">Caldiarchaeum subterraneum</name>
    <dbReference type="NCBI Taxonomy" id="311458"/>
    <lineage>
        <taxon>Archaea</taxon>
        <taxon>Nitrososphaerota</taxon>
        <taxon>Candidatus Caldarchaeales</taxon>
        <taxon>Candidatus Caldarchaeaceae</taxon>
        <taxon>Candidatus Caldarchaeum</taxon>
    </lineage>
</organism>
<dbReference type="AlphaFoldDB" id="A0A7C5QQP9"/>
<reference evidence="3" key="1">
    <citation type="journal article" date="2020" name="mSystems">
        <title>Genome- and Community-Level Interaction Insights into Carbon Utilization and Element Cycling Functions of Hydrothermarchaeota in Hydrothermal Sediment.</title>
        <authorList>
            <person name="Zhou Z."/>
            <person name="Liu Y."/>
            <person name="Xu W."/>
            <person name="Pan J."/>
            <person name="Luo Z.H."/>
            <person name="Li M."/>
        </authorList>
    </citation>
    <scope>NUCLEOTIDE SEQUENCE [LARGE SCALE GENOMIC DNA]</scope>
    <source>
        <strain evidence="3">SpSt-1056</strain>
    </source>
</reference>